<dbReference type="EMBL" id="SRMA01026093">
    <property type="protein sequence ID" value="TRY87837.1"/>
    <property type="molecule type" value="Genomic_DNA"/>
</dbReference>
<name>A0A553QD41_9TELE</name>
<comment type="caution">
    <text evidence="1">The sequence shown here is derived from an EMBL/GenBank/DDBJ whole genome shotgun (WGS) entry which is preliminary data.</text>
</comment>
<reference evidence="1 2" key="1">
    <citation type="journal article" date="2019" name="Sci. Data">
        <title>Hybrid genome assembly and annotation of Danionella translucida.</title>
        <authorList>
            <person name="Kadobianskyi M."/>
            <person name="Schulze L."/>
            <person name="Schuelke M."/>
            <person name="Judkewitz B."/>
        </authorList>
    </citation>
    <scope>NUCLEOTIDE SEQUENCE [LARGE SCALE GENOMIC DNA]</scope>
    <source>
        <strain evidence="1 2">Bolton</strain>
    </source>
</reference>
<keyword evidence="2" id="KW-1185">Reference proteome</keyword>
<evidence type="ECO:0000313" key="2">
    <source>
        <dbReference type="Proteomes" id="UP000316079"/>
    </source>
</evidence>
<evidence type="ECO:0000313" key="1">
    <source>
        <dbReference type="EMBL" id="TRY87837.1"/>
    </source>
</evidence>
<dbReference type="Proteomes" id="UP000316079">
    <property type="component" value="Unassembled WGS sequence"/>
</dbReference>
<proteinExistence type="predicted"/>
<organism evidence="1 2">
    <name type="scientific">Danionella cerebrum</name>
    <dbReference type="NCBI Taxonomy" id="2873325"/>
    <lineage>
        <taxon>Eukaryota</taxon>
        <taxon>Metazoa</taxon>
        <taxon>Chordata</taxon>
        <taxon>Craniata</taxon>
        <taxon>Vertebrata</taxon>
        <taxon>Euteleostomi</taxon>
        <taxon>Actinopterygii</taxon>
        <taxon>Neopterygii</taxon>
        <taxon>Teleostei</taxon>
        <taxon>Ostariophysi</taxon>
        <taxon>Cypriniformes</taxon>
        <taxon>Danionidae</taxon>
        <taxon>Danioninae</taxon>
        <taxon>Danionella</taxon>
    </lineage>
</organism>
<accession>A0A553QD41</accession>
<protein>
    <submittedName>
        <fullName evidence="1">Uncharacterized protein</fullName>
    </submittedName>
</protein>
<sequence>METRAKPGNSVRSPT</sequence>
<gene>
    <name evidence="1" type="ORF">DNTS_029020</name>
</gene>